<gene>
    <name evidence="1" type="ORF">MILVUS5_LOCUS30276</name>
</gene>
<organism evidence="1 2">
    <name type="scientific">Trifolium pratense</name>
    <name type="common">Red clover</name>
    <dbReference type="NCBI Taxonomy" id="57577"/>
    <lineage>
        <taxon>Eukaryota</taxon>
        <taxon>Viridiplantae</taxon>
        <taxon>Streptophyta</taxon>
        <taxon>Embryophyta</taxon>
        <taxon>Tracheophyta</taxon>
        <taxon>Spermatophyta</taxon>
        <taxon>Magnoliopsida</taxon>
        <taxon>eudicotyledons</taxon>
        <taxon>Gunneridae</taxon>
        <taxon>Pentapetalae</taxon>
        <taxon>rosids</taxon>
        <taxon>fabids</taxon>
        <taxon>Fabales</taxon>
        <taxon>Fabaceae</taxon>
        <taxon>Papilionoideae</taxon>
        <taxon>50 kb inversion clade</taxon>
        <taxon>NPAAA clade</taxon>
        <taxon>Hologalegina</taxon>
        <taxon>IRL clade</taxon>
        <taxon>Trifolieae</taxon>
        <taxon>Trifolium</taxon>
    </lineage>
</organism>
<dbReference type="EMBL" id="CASHSV030000513">
    <property type="protein sequence ID" value="CAJ2665268.1"/>
    <property type="molecule type" value="Genomic_DNA"/>
</dbReference>
<proteinExistence type="predicted"/>
<dbReference type="Proteomes" id="UP001177021">
    <property type="component" value="Unassembled WGS sequence"/>
</dbReference>
<protein>
    <submittedName>
        <fullName evidence="1">Uncharacterized protein</fullName>
    </submittedName>
</protein>
<comment type="caution">
    <text evidence="1">The sequence shown here is derived from an EMBL/GenBank/DDBJ whole genome shotgun (WGS) entry which is preliminary data.</text>
</comment>
<accession>A0ACB0LA91</accession>
<evidence type="ECO:0000313" key="2">
    <source>
        <dbReference type="Proteomes" id="UP001177021"/>
    </source>
</evidence>
<sequence>MHRMPTTPGDFEDKHMLCAARLLEMLNLYAINHENCAQSDSINKFIIEEIKVLNEVKWIGLPNFMPQAAFLSLLQRKLQVSTQRACEKLIAKQHNSIQYVMEAIECGKAKVTEPLLDGLCIKVPKVLAPPEPPLANTCNYCSDIFDDGSSSVFANIHCYFDDSAGVRIFDFVSKAGGNEIASLLSFMKLYTYPIDNSYELNSHAIRNFTFECSVMTIDDAFRRLSFLLTVHFAFEIEVFVIVHVIGIKHFVHRRMRKPIGYVCSLIVKETFNKFLSHWMMGLKSMMKVSSLCLSL</sequence>
<evidence type="ECO:0000313" key="1">
    <source>
        <dbReference type="EMBL" id="CAJ2665268.1"/>
    </source>
</evidence>
<keyword evidence="2" id="KW-1185">Reference proteome</keyword>
<reference evidence="1" key="1">
    <citation type="submission" date="2023-10" db="EMBL/GenBank/DDBJ databases">
        <authorList>
            <person name="Rodriguez Cubillos JULIANA M."/>
            <person name="De Vega J."/>
        </authorList>
    </citation>
    <scope>NUCLEOTIDE SEQUENCE</scope>
</reference>
<name>A0ACB0LA91_TRIPR</name>